<dbReference type="EMBL" id="CP113865">
    <property type="protein sequence ID" value="WAM32994.1"/>
    <property type="molecule type" value="Genomic_DNA"/>
</dbReference>
<dbReference type="SUPFAM" id="SSF57802">
    <property type="entry name" value="Rubredoxin-like"/>
    <property type="match status" value="1"/>
</dbReference>
<organism evidence="2 3">
    <name type="scientific">Caldicellulosiruptor morganii</name>
    <dbReference type="NCBI Taxonomy" id="1387555"/>
    <lineage>
        <taxon>Bacteria</taxon>
        <taxon>Bacillati</taxon>
        <taxon>Bacillota</taxon>
        <taxon>Bacillota incertae sedis</taxon>
        <taxon>Caldicellulosiruptorales</taxon>
        <taxon>Caldicellulosiruptoraceae</taxon>
        <taxon>Caldicellulosiruptor</taxon>
    </lineage>
</organism>
<dbReference type="RefSeq" id="WP_157841022.1">
    <property type="nucleotide sequence ID" value="NZ_CP113865.1"/>
</dbReference>
<evidence type="ECO:0000259" key="1">
    <source>
        <dbReference type="PROSITE" id="PS51379"/>
    </source>
</evidence>
<sequence>MKVKCPVCGYEVDVASNKKCPRCNTPVVDFLKCTGNCKTCKKSCHIKY</sequence>
<evidence type="ECO:0000313" key="2">
    <source>
        <dbReference type="EMBL" id="WAM32994.1"/>
    </source>
</evidence>
<name>A0ABY7BNM9_9FIRM</name>
<reference evidence="2" key="1">
    <citation type="submission" date="2022-12" db="EMBL/GenBank/DDBJ databases">
        <authorList>
            <person name="Bing R.G."/>
            <person name="Willard D.J."/>
            <person name="Manesh M.J.H."/>
            <person name="Laemthong T."/>
            <person name="Crosby J.R."/>
            <person name="Kelly R.M."/>
        </authorList>
    </citation>
    <scope>NUCLEOTIDE SEQUENCE</scope>
    <source>
        <strain evidence="2">DSM 8990</strain>
    </source>
</reference>
<feature type="domain" description="4Fe-4S ferredoxin-type" evidence="1">
    <location>
        <begin position="24"/>
        <end position="48"/>
    </location>
</feature>
<dbReference type="Proteomes" id="UP001164909">
    <property type="component" value="Chromosome"/>
</dbReference>
<keyword evidence="3" id="KW-1185">Reference proteome</keyword>
<protein>
    <recommendedName>
        <fullName evidence="1">4Fe-4S ferredoxin-type domain-containing protein</fullName>
    </recommendedName>
</protein>
<dbReference type="Gene3D" id="2.20.28.10">
    <property type="match status" value="1"/>
</dbReference>
<dbReference type="InterPro" id="IPR017896">
    <property type="entry name" value="4Fe4S_Fe-S-bd"/>
</dbReference>
<evidence type="ECO:0000313" key="3">
    <source>
        <dbReference type="Proteomes" id="UP001164909"/>
    </source>
</evidence>
<accession>A0ABY7BNM9</accession>
<proteinExistence type="predicted"/>
<gene>
    <name evidence="2" type="ORF">OTK00_001453</name>
</gene>
<dbReference type="PROSITE" id="PS51379">
    <property type="entry name" value="4FE4S_FER_2"/>
    <property type="match status" value="1"/>
</dbReference>